<gene>
    <name evidence="2" type="ordered locus">AciX8_4039</name>
</gene>
<dbReference type="InterPro" id="IPR011042">
    <property type="entry name" value="6-blade_b-propeller_TolB-like"/>
</dbReference>
<name>G8NPY7_GRAMM</name>
<keyword evidence="1" id="KW-0732">Signal</keyword>
<feature type="chain" id="PRO_5003512843" evidence="1">
    <location>
        <begin position="21"/>
        <end position="654"/>
    </location>
</feature>
<proteinExistence type="predicted"/>
<keyword evidence="3" id="KW-1185">Reference proteome</keyword>
<dbReference type="PROSITE" id="PS51257">
    <property type="entry name" value="PROKAR_LIPOPROTEIN"/>
    <property type="match status" value="1"/>
</dbReference>
<reference evidence="2 3" key="1">
    <citation type="submission" date="2011-11" db="EMBL/GenBank/DDBJ databases">
        <title>Complete sequence of Granulicella mallensis MP5ACTX8.</title>
        <authorList>
            <consortium name="US DOE Joint Genome Institute"/>
            <person name="Lucas S."/>
            <person name="Copeland A."/>
            <person name="Lapidus A."/>
            <person name="Cheng J.-F."/>
            <person name="Goodwin L."/>
            <person name="Pitluck S."/>
            <person name="Peters L."/>
            <person name="Lu M."/>
            <person name="Detter J.C."/>
            <person name="Han C."/>
            <person name="Tapia R."/>
            <person name="Land M."/>
            <person name="Hauser L."/>
            <person name="Kyrpides N."/>
            <person name="Ivanova N."/>
            <person name="Mikhailova N."/>
            <person name="Pagani I."/>
            <person name="Rawat S."/>
            <person name="Mannisto M."/>
            <person name="Haggblom M."/>
            <person name="Woyke T."/>
        </authorList>
    </citation>
    <scope>NUCLEOTIDE SEQUENCE [LARGE SCALE GENOMIC DNA]</scope>
    <source>
        <strain evidence="3">ATCC BAA-1857 / DSM 23137 / MP5ACTX8</strain>
    </source>
</reference>
<accession>G8NPY7</accession>
<dbReference type="eggNOG" id="COG4257">
    <property type="taxonomic scope" value="Bacteria"/>
</dbReference>
<feature type="signal peptide" evidence="1">
    <location>
        <begin position="1"/>
        <end position="20"/>
    </location>
</feature>
<protein>
    <submittedName>
        <fullName evidence="2">NHL repeat containing protein</fullName>
    </submittedName>
</protein>
<dbReference type="AlphaFoldDB" id="G8NPY7"/>
<dbReference type="Gene3D" id="2.120.10.30">
    <property type="entry name" value="TolB, C-terminal domain"/>
    <property type="match status" value="1"/>
</dbReference>
<dbReference type="InterPro" id="IPR050952">
    <property type="entry name" value="TRIM-NHL_E3_ligases"/>
</dbReference>
<dbReference type="STRING" id="682795.AciX8_4039"/>
<organism evidence="2 3">
    <name type="scientific">Granulicella mallensis (strain ATCC BAA-1857 / DSM 23137 / MP5ACTX8)</name>
    <dbReference type="NCBI Taxonomy" id="682795"/>
    <lineage>
        <taxon>Bacteria</taxon>
        <taxon>Pseudomonadati</taxon>
        <taxon>Acidobacteriota</taxon>
        <taxon>Terriglobia</taxon>
        <taxon>Terriglobales</taxon>
        <taxon>Acidobacteriaceae</taxon>
        <taxon>Granulicella</taxon>
    </lineage>
</organism>
<dbReference type="Gene3D" id="2.40.10.500">
    <property type="match status" value="1"/>
</dbReference>
<dbReference type="RefSeq" id="WP_014267192.1">
    <property type="nucleotide sequence ID" value="NC_016631.1"/>
</dbReference>
<dbReference type="EMBL" id="CP003130">
    <property type="protein sequence ID" value="AEU38321.1"/>
    <property type="molecule type" value="Genomic_DNA"/>
</dbReference>
<dbReference type="GO" id="GO:0008270">
    <property type="term" value="F:zinc ion binding"/>
    <property type="evidence" value="ECO:0007669"/>
    <property type="project" value="UniProtKB-KW"/>
</dbReference>
<dbReference type="HOGENOM" id="CLU_016729_0_0_0"/>
<dbReference type="PANTHER" id="PTHR24104:SF25">
    <property type="entry name" value="PROTEIN LIN-41"/>
    <property type="match status" value="1"/>
</dbReference>
<evidence type="ECO:0000313" key="2">
    <source>
        <dbReference type="EMBL" id="AEU38321.1"/>
    </source>
</evidence>
<evidence type="ECO:0000313" key="3">
    <source>
        <dbReference type="Proteomes" id="UP000007113"/>
    </source>
</evidence>
<dbReference type="Proteomes" id="UP000007113">
    <property type="component" value="Chromosome"/>
</dbReference>
<evidence type="ECO:0000256" key="1">
    <source>
        <dbReference type="SAM" id="SignalP"/>
    </source>
</evidence>
<dbReference type="PANTHER" id="PTHR24104">
    <property type="entry name" value="E3 UBIQUITIN-PROTEIN LIGASE NHLRC1-RELATED"/>
    <property type="match status" value="1"/>
</dbReference>
<dbReference type="SUPFAM" id="SSF63829">
    <property type="entry name" value="Calcium-dependent phosphotriesterase"/>
    <property type="match status" value="2"/>
</dbReference>
<dbReference type="CDD" id="cd05819">
    <property type="entry name" value="NHL"/>
    <property type="match status" value="1"/>
</dbReference>
<sequence length="654" mass="64047" precursor="true">MRNRCLSFSSVASVLSVAFALGLSGCSANFGTTSDTATQTAVHIHGIVHGGQQPLSGAQVYMYAASTFGYGGNGIAPSSTNASTSLLTAATGNPADGNGNFYVTTDAAGNFDINGAFACSPGTEVYLYSAGGDPQLAGIGVAGASNPAATLLALVGNCASGTPGAAFPTVTSVAMNEVSTVAAAYALAGFATDPLHIGAPTASGDTLAGTGLTNAFTTGLNLVNQVTGLPNPTFPLNSNAVVPVTTINTVADVLAACVNSNGVSSSGCSTLFANTTYATTPTDTAAAAINLAQNAGTNINFLVQLANNASPFQPFNSSLIDFSLGINYTGGGLSFSNGIAIDGSGNVWVANSGTLSVTKISSTGTYLSGATGYPTAAGNIAIDTSGNAWVTSGNFSVTKLSGTGTVLSVVNGSSGGALDEPQSLAIDGSGNVWVNDFENNSVTEISSTGVILSGNGYTGGGLNEPDGIAIDGAGNVWSGNFTANSVTKLSNAGTILSGANGYTGGGLTTPEQIAVDGSGNAWIAGGGFSVAEISNTGTFLSGSTGYFADGTVNEASGIAIDGAGNAWVANTFGSVVGISSTGDTLSGFSGYTSGGLNGPMQIAIDGSGNAWITNFQGSSVTEMIGIGVPVITPIAAGLSAFPTPDGSSRLGTRP</sequence>
<dbReference type="KEGG" id="gma:AciX8_4039"/>
<dbReference type="OrthoDB" id="608729at2"/>